<dbReference type="OrthoDB" id="9770043at2"/>
<dbReference type="SUPFAM" id="SSF50952">
    <property type="entry name" value="Soluble quinoprotein glucose dehydrogenase"/>
    <property type="match status" value="1"/>
</dbReference>
<dbReference type="InterPro" id="IPR011042">
    <property type="entry name" value="6-blade_b-propeller_TolB-like"/>
</dbReference>
<sequence>MRLIASLALMLSASFATAQSISTSQGRVAVDAMAEGLKKPWSFGFLPSGDVLITERDGVMKRLDSAGKVHRVSGVPKVVAQGQGGLLDVLVPRDFAQTRQIFLTLAHKQSGGAGTAVARARLSEDGGRLSNVRVIFEITRGSSGGRHFGSRLVEGRDGTLYVTVGDRGDRPSAQDLGRHNGSVLRITKSGQVASGNPFVGRAGAEPEIWSYGHRNPQGMAMDLSGGLWAVEHGAKGGDEVNRVRKGANFGWPVISYGEHYSGGKIGEGTSKSGMEQPAYYWDPSIAPSGMMIYSGKMWPNWRGHIFIGSLKFDYISRMSGNTLKEREKIKSNRTKRVRDVREAPDGSIWFLSEDRGALYRMRPSG</sequence>
<protein>
    <submittedName>
        <fullName evidence="3">Glucose/arabinose dehydrogenase</fullName>
    </submittedName>
</protein>
<dbReference type="EMBL" id="PYGJ01000006">
    <property type="protein sequence ID" value="PSL19422.1"/>
    <property type="molecule type" value="Genomic_DNA"/>
</dbReference>
<dbReference type="Proteomes" id="UP000240418">
    <property type="component" value="Unassembled WGS sequence"/>
</dbReference>
<dbReference type="Gene3D" id="2.120.10.30">
    <property type="entry name" value="TolB, C-terminal domain"/>
    <property type="match status" value="1"/>
</dbReference>
<comment type="caution">
    <text evidence="3">The sequence shown here is derived from an EMBL/GenBank/DDBJ whole genome shotgun (WGS) entry which is preliminary data.</text>
</comment>
<evidence type="ECO:0000259" key="2">
    <source>
        <dbReference type="Pfam" id="PF07995"/>
    </source>
</evidence>
<gene>
    <name evidence="3" type="ORF">CLV88_106135</name>
</gene>
<reference evidence="3 4" key="1">
    <citation type="submission" date="2018-03" db="EMBL/GenBank/DDBJ databases">
        <title>Genomic Encyclopedia of Archaeal and Bacterial Type Strains, Phase II (KMG-II): from individual species to whole genera.</title>
        <authorList>
            <person name="Goeker M."/>
        </authorList>
    </citation>
    <scope>NUCLEOTIDE SEQUENCE [LARGE SCALE GENOMIC DNA]</scope>
    <source>
        <strain evidence="3 4">DSM 100673</strain>
    </source>
</reference>
<keyword evidence="4" id="KW-1185">Reference proteome</keyword>
<accession>A0A2P8FCK7</accession>
<evidence type="ECO:0000313" key="3">
    <source>
        <dbReference type="EMBL" id="PSL19422.1"/>
    </source>
</evidence>
<feature type="signal peptide" evidence="1">
    <location>
        <begin position="1"/>
        <end position="18"/>
    </location>
</feature>
<organism evidence="3 4">
    <name type="scientific">Shimia abyssi</name>
    <dbReference type="NCBI Taxonomy" id="1662395"/>
    <lineage>
        <taxon>Bacteria</taxon>
        <taxon>Pseudomonadati</taxon>
        <taxon>Pseudomonadota</taxon>
        <taxon>Alphaproteobacteria</taxon>
        <taxon>Rhodobacterales</taxon>
        <taxon>Roseobacteraceae</taxon>
    </lineage>
</organism>
<dbReference type="InterPro" id="IPR012938">
    <property type="entry name" value="Glc/Sorbosone_DH"/>
</dbReference>
<dbReference type="RefSeq" id="WP_106608613.1">
    <property type="nucleotide sequence ID" value="NZ_PYGJ01000006.1"/>
</dbReference>
<keyword evidence="1" id="KW-0732">Signal</keyword>
<dbReference type="AlphaFoldDB" id="A0A2P8FCK7"/>
<feature type="domain" description="Glucose/Sorbosone dehydrogenase" evidence="2">
    <location>
        <begin position="37"/>
        <end position="360"/>
    </location>
</feature>
<dbReference type="Pfam" id="PF07995">
    <property type="entry name" value="GSDH"/>
    <property type="match status" value="1"/>
</dbReference>
<evidence type="ECO:0000256" key="1">
    <source>
        <dbReference type="SAM" id="SignalP"/>
    </source>
</evidence>
<proteinExistence type="predicted"/>
<feature type="chain" id="PRO_5015164488" evidence="1">
    <location>
        <begin position="19"/>
        <end position="365"/>
    </location>
</feature>
<dbReference type="PANTHER" id="PTHR19328:SF75">
    <property type="entry name" value="ALDOSE SUGAR DEHYDROGENASE YLII"/>
    <property type="match status" value="1"/>
</dbReference>
<dbReference type="InterPro" id="IPR011041">
    <property type="entry name" value="Quinoprot_gluc/sorb_DH_b-prop"/>
</dbReference>
<dbReference type="PANTHER" id="PTHR19328">
    <property type="entry name" value="HEDGEHOG-INTERACTING PROTEIN"/>
    <property type="match status" value="1"/>
</dbReference>
<name>A0A2P8FCK7_9RHOB</name>
<evidence type="ECO:0000313" key="4">
    <source>
        <dbReference type="Proteomes" id="UP000240418"/>
    </source>
</evidence>